<dbReference type="KEGG" id="orp:MOP44_15655"/>
<keyword evidence="2" id="KW-1185">Reference proteome</keyword>
<dbReference type="EMBL" id="CP093313">
    <property type="protein sequence ID" value="UWZ82007.1"/>
    <property type="molecule type" value="Genomic_DNA"/>
</dbReference>
<accession>A0A9J7BGY9</accession>
<proteinExistence type="predicted"/>
<gene>
    <name evidence="1" type="ORF">MOP44_15655</name>
</gene>
<protein>
    <submittedName>
        <fullName evidence="1">Uncharacterized protein</fullName>
    </submittedName>
</protein>
<organism evidence="1 2">
    <name type="scientific">Occallatibacter riparius</name>
    <dbReference type="NCBI Taxonomy" id="1002689"/>
    <lineage>
        <taxon>Bacteria</taxon>
        <taxon>Pseudomonadati</taxon>
        <taxon>Acidobacteriota</taxon>
        <taxon>Terriglobia</taxon>
        <taxon>Terriglobales</taxon>
        <taxon>Acidobacteriaceae</taxon>
        <taxon>Occallatibacter</taxon>
    </lineage>
</organism>
<evidence type="ECO:0000313" key="1">
    <source>
        <dbReference type="EMBL" id="UWZ82007.1"/>
    </source>
</evidence>
<reference evidence="1" key="1">
    <citation type="submission" date="2021-04" db="EMBL/GenBank/DDBJ databases">
        <title>Phylogenetic analysis of Acidobacteriaceae.</title>
        <authorList>
            <person name="Qiu L."/>
            <person name="Zhang Q."/>
        </authorList>
    </citation>
    <scope>NUCLEOTIDE SEQUENCE</scope>
    <source>
        <strain evidence="1">DSM 25168</strain>
    </source>
</reference>
<sequence>MGRRYCRTCEALKEFYWLKVNQFLLAVRTSSAWPQRRRLDDEELQALKDESLAAFRELLRHAKACYGLVRDEAA</sequence>
<dbReference type="RefSeq" id="WP_260791025.1">
    <property type="nucleotide sequence ID" value="NZ_CP093313.1"/>
</dbReference>
<dbReference type="Proteomes" id="UP001059380">
    <property type="component" value="Chromosome"/>
</dbReference>
<evidence type="ECO:0000313" key="2">
    <source>
        <dbReference type="Proteomes" id="UP001059380"/>
    </source>
</evidence>
<name>A0A9J7BGY9_9BACT</name>
<dbReference type="AlphaFoldDB" id="A0A9J7BGY9"/>